<gene>
    <name evidence="1" type="ORF">K443DRAFT_610362</name>
</gene>
<name>A0A0C9Y2M2_9AGAR</name>
<reference evidence="2" key="2">
    <citation type="submission" date="2015-01" db="EMBL/GenBank/DDBJ databases">
        <title>Evolutionary Origins and Diversification of the Mycorrhizal Mutualists.</title>
        <authorList>
            <consortium name="DOE Joint Genome Institute"/>
            <consortium name="Mycorrhizal Genomics Consortium"/>
            <person name="Kohler A."/>
            <person name="Kuo A."/>
            <person name="Nagy L.G."/>
            <person name="Floudas D."/>
            <person name="Copeland A."/>
            <person name="Barry K.W."/>
            <person name="Cichocki N."/>
            <person name="Veneault-Fourrey C."/>
            <person name="LaButti K."/>
            <person name="Lindquist E.A."/>
            <person name="Lipzen A."/>
            <person name="Lundell T."/>
            <person name="Morin E."/>
            <person name="Murat C."/>
            <person name="Riley R."/>
            <person name="Ohm R."/>
            <person name="Sun H."/>
            <person name="Tunlid A."/>
            <person name="Henrissat B."/>
            <person name="Grigoriev I.V."/>
            <person name="Hibbett D.S."/>
            <person name="Martin F."/>
        </authorList>
    </citation>
    <scope>NUCLEOTIDE SEQUENCE [LARGE SCALE GENOMIC DNA]</scope>
    <source>
        <strain evidence="2">LaAM-08-1</strain>
    </source>
</reference>
<reference evidence="1 2" key="1">
    <citation type="submission" date="2014-04" db="EMBL/GenBank/DDBJ databases">
        <authorList>
            <consortium name="DOE Joint Genome Institute"/>
            <person name="Kuo A."/>
            <person name="Kohler A."/>
            <person name="Nagy L.G."/>
            <person name="Floudas D."/>
            <person name="Copeland A."/>
            <person name="Barry K.W."/>
            <person name="Cichocki N."/>
            <person name="Veneault-Fourrey C."/>
            <person name="LaButti K."/>
            <person name="Lindquist E.A."/>
            <person name="Lipzen A."/>
            <person name="Lundell T."/>
            <person name="Morin E."/>
            <person name="Murat C."/>
            <person name="Sun H."/>
            <person name="Tunlid A."/>
            <person name="Henrissat B."/>
            <person name="Grigoriev I.V."/>
            <person name="Hibbett D.S."/>
            <person name="Martin F."/>
            <person name="Nordberg H.P."/>
            <person name="Cantor M.N."/>
            <person name="Hua S.X."/>
        </authorList>
    </citation>
    <scope>NUCLEOTIDE SEQUENCE [LARGE SCALE GENOMIC DNA]</scope>
    <source>
        <strain evidence="1 2">LaAM-08-1</strain>
    </source>
</reference>
<keyword evidence="2" id="KW-1185">Reference proteome</keyword>
<protein>
    <submittedName>
        <fullName evidence="1">Uncharacterized protein</fullName>
    </submittedName>
</protein>
<evidence type="ECO:0000313" key="2">
    <source>
        <dbReference type="Proteomes" id="UP000054477"/>
    </source>
</evidence>
<dbReference type="EMBL" id="KN838544">
    <property type="protein sequence ID" value="KIK08104.1"/>
    <property type="molecule type" value="Genomic_DNA"/>
</dbReference>
<dbReference type="AlphaFoldDB" id="A0A0C9Y2M2"/>
<dbReference type="HOGENOM" id="CLU_2904555_0_0_1"/>
<proteinExistence type="predicted"/>
<sequence length="62" mass="7366">MAKSDVKIEHFAKEVPKDLPPLDDIARLCETAGYYDGNGLCIHMRHPPRTYWWRNHRPRLLH</sequence>
<dbReference type="Proteomes" id="UP000054477">
    <property type="component" value="Unassembled WGS sequence"/>
</dbReference>
<evidence type="ECO:0000313" key="1">
    <source>
        <dbReference type="EMBL" id="KIK08104.1"/>
    </source>
</evidence>
<accession>A0A0C9Y2M2</accession>
<organism evidence="1 2">
    <name type="scientific">Laccaria amethystina LaAM-08-1</name>
    <dbReference type="NCBI Taxonomy" id="1095629"/>
    <lineage>
        <taxon>Eukaryota</taxon>
        <taxon>Fungi</taxon>
        <taxon>Dikarya</taxon>
        <taxon>Basidiomycota</taxon>
        <taxon>Agaricomycotina</taxon>
        <taxon>Agaricomycetes</taxon>
        <taxon>Agaricomycetidae</taxon>
        <taxon>Agaricales</taxon>
        <taxon>Agaricineae</taxon>
        <taxon>Hydnangiaceae</taxon>
        <taxon>Laccaria</taxon>
    </lineage>
</organism>